<dbReference type="InParanoid" id="A0A263HEC7"/>
<evidence type="ECO:0000313" key="4">
    <source>
        <dbReference type="Proteomes" id="UP000254507"/>
    </source>
</evidence>
<proteinExistence type="predicted"/>
<reference evidence="2 4" key="2">
    <citation type="submission" date="2018-06" db="EMBL/GenBank/DDBJ databases">
        <authorList>
            <consortium name="Pathogen Informatics"/>
            <person name="Doyle S."/>
        </authorList>
    </citation>
    <scope>NUCLEOTIDE SEQUENCE [LARGE SCALE GENOMIC DNA]</scope>
    <source>
        <strain evidence="2 4">NCTC10851</strain>
    </source>
</reference>
<dbReference type="EMBL" id="UFSB01000001">
    <property type="protein sequence ID" value="SUU38060.1"/>
    <property type="molecule type" value="Genomic_DNA"/>
</dbReference>
<dbReference type="EMBL" id="NLFK01000002">
    <property type="protein sequence ID" value="OZN25442.1"/>
    <property type="molecule type" value="Genomic_DNA"/>
</dbReference>
<evidence type="ECO:0000313" key="2">
    <source>
        <dbReference type="EMBL" id="SUU38060.1"/>
    </source>
</evidence>
<keyword evidence="3" id="KW-1185">Reference proteome</keyword>
<name>A0A263HEC7_9PAST</name>
<protein>
    <submittedName>
        <fullName evidence="2">Uncharacterized protein</fullName>
    </submittedName>
</protein>
<reference evidence="1 3" key="1">
    <citation type="submission" date="2017-07" db="EMBL/GenBank/DDBJ databases">
        <title>Virulence factors identified in Actinobacillus seminis.</title>
        <authorList>
            <person name="Negrete-Abascal E."/>
            <person name="Vaca-Pacheco S."/>
            <person name="Montes-Garcia F."/>
            <person name="Leyto-Gil A.M."/>
            <person name="Fragoso-Garcia E."/>
            <person name="Carvente-Garcia R."/>
            <person name="Perez-Agueros S."/>
            <person name="Castelan-Sanchez H.G."/>
            <person name="Garcia-Molina A."/>
            <person name="Villamar T.E."/>
            <person name="Vazquez-Cruz C."/>
        </authorList>
    </citation>
    <scope>NUCLEOTIDE SEQUENCE [LARGE SCALE GENOMIC DNA]</scope>
    <source>
        <strain evidence="1 3">ATCC 15768</strain>
    </source>
</reference>
<dbReference type="Proteomes" id="UP000215738">
    <property type="component" value="Unassembled WGS sequence"/>
</dbReference>
<dbReference type="RefSeq" id="WP_094945679.1">
    <property type="nucleotide sequence ID" value="NZ_JBMHIA010000001.1"/>
</dbReference>
<dbReference type="AlphaFoldDB" id="A0A263HEC7"/>
<gene>
    <name evidence="1" type="ORF">CFY87_02215</name>
    <name evidence="2" type="ORF">NCTC10851_01886</name>
</gene>
<evidence type="ECO:0000313" key="1">
    <source>
        <dbReference type="EMBL" id="OZN25442.1"/>
    </source>
</evidence>
<organism evidence="2 4">
    <name type="scientific">Actinobacillus seminis</name>
    <dbReference type="NCBI Taxonomy" id="722"/>
    <lineage>
        <taxon>Bacteria</taxon>
        <taxon>Pseudomonadati</taxon>
        <taxon>Pseudomonadota</taxon>
        <taxon>Gammaproteobacteria</taxon>
        <taxon>Pasteurellales</taxon>
        <taxon>Pasteurellaceae</taxon>
        <taxon>Actinobacillus</taxon>
    </lineage>
</organism>
<accession>A0A263HEC7</accession>
<dbReference type="OrthoDB" id="5681152at2"/>
<sequence length="61" mass="7104">MLMRKIENGKCFYTDMVGNKYQYDLSDLSDQLSYKMDLDAQMRDQLSVNPTRNKNGGGIYE</sequence>
<dbReference type="Proteomes" id="UP000254507">
    <property type="component" value="Unassembled WGS sequence"/>
</dbReference>
<evidence type="ECO:0000313" key="3">
    <source>
        <dbReference type="Proteomes" id="UP000215738"/>
    </source>
</evidence>